<keyword evidence="2" id="KW-1003">Cell membrane</keyword>
<feature type="transmembrane region" description="Helical" evidence="6">
    <location>
        <begin position="32"/>
        <end position="50"/>
    </location>
</feature>
<evidence type="ECO:0000256" key="2">
    <source>
        <dbReference type="ARBA" id="ARBA00022475"/>
    </source>
</evidence>
<sequence length="112" mass="13013">MLNHNQQYKISKEEITMGDHNHKEYKSHTKEYIIIFFVLTFLTLLELMIPGLKTEYWHKVVALVGLAFGKAFVVAYFYMHLKEETAWMKVIAAVPLSAVLYAAALILEGMYR</sequence>
<dbReference type="Pfam" id="PF03626">
    <property type="entry name" value="COX4_pro"/>
    <property type="match status" value="1"/>
</dbReference>
<evidence type="ECO:0008006" key="9">
    <source>
        <dbReference type="Google" id="ProtNLM"/>
    </source>
</evidence>
<reference evidence="7 8" key="1">
    <citation type="submission" date="2018-01" db="EMBL/GenBank/DDBJ databases">
        <title>Complete genome sequence of Bacteriovorax stolpii DSM12778.</title>
        <authorList>
            <person name="Tang B."/>
            <person name="Chang J."/>
        </authorList>
    </citation>
    <scope>NUCLEOTIDE SEQUENCE [LARGE SCALE GENOMIC DNA]</scope>
    <source>
        <strain evidence="7 8">DSM 12778</strain>
    </source>
</reference>
<accession>A0A2K9NMM4</accession>
<dbReference type="InterPro" id="IPR005171">
    <property type="entry name" value="Cyt_c_oxidase_su4_prok"/>
</dbReference>
<keyword evidence="5 6" id="KW-0472">Membrane</keyword>
<name>A0A2K9NMM4_BACTC</name>
<dbReference type="EMBL" id="CP025704">
    <property type="protein sequence ID" value="AUN96742.1"/>
    <property type="molecule type" value="Genomic_DNA"/>
</dbReference>
<feature type="transmembrane region" description="Helical" evidence="6">
    <location>
        <begin position="56"/>
        <end position="78"/>
    </location>
</feature>
<dbReference type="AlphaFoldDB" id="A0A2K9NMM4"/>
<comment type="subcellular location">
    <subcellularLocation>
        <location evidence="1">Cell membrane</location>
        <topology evidence="1">Multi-pass membrane protein</topology>
    </subcellularLocation>
</comment>
<evidence type="ECO:0000256" key="6">
    <source>
        <dbReference type="SAM" id="Phobius"/>
    </source>
</evidence>
<evidence type="ECO:0000313" key="7">
    <source>
        <dbReference type="EMBL" id="AUN96742.1"/>
    </source>
</evidence>
<keyword evidence="3 6" id="KW-0812">Transmembrane</keyword>
<evidence type="ECO:0000256" key="4">
    <source>
        <dbReference type="ARBA" id="ARBA00022989"/>
    </source>
</evidence>
<evidence type="ECO:0000256" key="5">
    <source>
        <dbReference type="ARBA" id="ARBA00023136"/>
    </source>
</evidence>
<evidence type="ECO:0000313" key="8">
    <source>
        <dbReference type="Proteomes" id="UP000235584"/>
    </source>
</evidence>
<feature type="transmembrane region" description="Helical" evidence="6">
    <location>
        <begin position="90"/>
        <end position="111"/>
    </location>
</feature>
<dbReference type="Proteomes" id="UP000235584">
    <property type="component" value="Chromosome"/>
</dbReference>
<keyword evidence="4 6" id="KW-1133">Transmembrane helix</keyword>
<keyword evidence="8" id="KW-1185">Reference proteome</keyword>
<evidence type="ECO:0000256" key="1">
    <source>
        <dbReference type="ARBA" id="ARBA00004651"/>
    </source>
</evidence>
<gene>
    <name evidence="7" type="ORF">C0V70_01180</name>
</gene>
<protein>
    <recommendedName>
        <fullName evidence="9">Cytochrome C oxidase subunit IV</fullName>
    </recommendedName>
</protein>
<organism evidence="7 8">
    <name type="scientific">Bacteriovorax stolpii</name>
    <name type="common">Bdellovibrio stolpii</name>
    <dbReference type="NCBI Taxonomy" id="960"/>
    <lineage>
        <taxon>Bacteria</taxon>
        <taxon>Pseudomonadati</taxon>
        <taxon>Bdellovibrionota</taxon>
        <taxon>Bacteriovoracia</taxon>
        <taxon>Bacteriovoracales</taxon>
        <taxon>Bacteriovoracaceae</taxon>
        <taxon>Bacteriovorax</taxon>
    </lineage>
</organism>
<proteinExistence type="predicted"/>
<dbReference type="KEGG" id="bsto:C0V70_01180"/>
<dbReference type="GO" id="GO:0005886">
    <property type="term" value="C:plasma membrane"/>
    <property type="evidence" value="ECO:0007669"/>
    <property type="project" value="UniProtKB-SubCell"/>
</dbReference>
<evidence type="ECO:0000256" key="3">
    <source>
        <dbReference type="ARBA" id="ARBA00022692"/>
    </source>
</evidence>